<feature type="domain" description="PEGA" evidence="3">
    <location>
        <begin position="300"/>
        <end position="355"/>
    </location>
</feature>
<feature type="transmembrane region" description="Helical" evidence="1">
    <location>
        <begin position="7"/>
        <end position="23"/>
    </location>
</feature>
<dbReference type="InterPro" id="IPR029030">
    <property type="entry name" value="Caspase-like_dom_sf"/>
</dbReference>
<dbReference type="InterPro" id="IPR018247">
    <property type="entry name" value="EF_Hand_1_Ca_BS"/>
</dbReference>
<organism evidence="4 5">
    <name type="scientific">Kryptobacter tengchongensis</name>
    <dbReference type="NCBI Taxonomy" id="1643429"/>
    <lineage>
        <taxon>Bacteria</taxon>
        <taxon>Pseudomonadati</taxon>
        <taxon>Candidatus Kryptoniota</taxon>
        <taxon>Candidatus Kryptobacter</taxon>
    </lineage>
</organism>
<gene>
    <name evidence="4" type="ORF">JGI24_01085</name>
</gene>
<feature type="domain" description="PEGA" evidence="3">
    <location>
        <begin position="435"/>
        <end position="504"/>
    </location>
</feature>
<feature type="domain" description="PEGA" evidence="3">
    <location>
        <begin position="508"/>
        <end position="575"/>
    </location>
</feature>
<feature type="transmembrane region" description="Helical" evidence="1">
    <location>
        <begin position="794"/>
        <end position="814"/>
    </location>
</feature>
<name>A0A656D9L0_KRYT1</name>
<dbReference type="AlphaFoldDB" id="A0A656D9L0"/>
<sequence>MEVIKMRVVKLIFFLILIFPGLIYSQQRGIGLKDEGQISSEKFYRYSWALVIGIDNYLYAPKLRYAVRDAKAVAEVLINEYGFEKDKVIELYDSKATRSEIFKAFDRLKNNAKSNDRVLIFFAGHGVTEQLPDGRDKGYILPYDGKMDELLSTTISTDQLAEISQMLRAKHVFFVMDACYGGLIFARATPISLSTLEYLEVVTTRKARKALTAGGRNQAVFDMGPGGHSVFTYYFIKALKDKMADLNRDGIITTAELNEFVAPKVTAESKKLQTPEYGILAGDEGGDFIFIPSSFVLSFDVTINSIPLGANITIDGEAAGVTPVKVNLTQGEHTVRIEKEGYKTSIEKIYVSSDNRIFTFNLSPELLKLTIDVSPKDADLYIDNIKVEGSGTYLLSPGKHTVVAMKKNYKTIEKDIILNQDDYLNLTLPPVEDVSVEIRANVPDAVVYIDGSLVNYLSQGKVRLNIPAGTRTIKVASEGYKAMEKIVQLKVGEEYIINFNLEPELIPIEIKSNVLDADVYIDDVKVGKLDNGFGVFYVLQGKRYIKLEKEFYIPASKSVFVRGNEKLSINLNLEPFPVLSIKSNVPDAEIFINDTAYGKLKDGKADIKVGRGTKKLRLVKEGYKAASIYKYIDKNETVTIELEKIFGILDLSIYPANTDIYVYVDNQLVQQALKLQAKSVNFKLRIPYGSHNILIKAPGYKPYEFTVDIKSEENLFRTVILRETPENIARRIYDSKMRAKKGAITFSILSLTATGIGAFIYHSKSEKLYDEYMKLTKLVEMQKKYNEYKKTVQIRNILIASSAIFAVSSVYFLIKKVDYDKIYKDVIKSEVSLNYISSGNVKMVSVSVRF</sequence>
<keyword evidence="5" id="KW-1185">Reference proteome</keyword>
<evidence type="ECO:0000259" key="2">
    <source>
        <dbReference type="Pfam" id="PF00656"/>
    </source>
</evidence>
<evidence type="ECO:0000256" key="1">
    <source>
        <dbReference type="SAM" id="Phobius"/>
    </source>
</evidence>
<dbReference type="SUPFAM" id="SSF52129">
    <property type="entry name" value="Caspase-like"/>
    <property type="match status" value="1"/>
</dbReference>
<reference evidence="4 5" key="1">
    <citation type="submission" date="2015-11" db="EMBL/GenBank/DDBJ databases">
        <authorList>
            <person name="Varghese N."/>
        </authorList>
    </citation>
    <scope>NUCLEOTIDE SEQUENCE [LARGE SCALE GENOMIC DNA]</scope>
    <source>
        <strain evidence="4 5">JGI-24</strain>
    </source>
</reference>
<dbReference type="Proteomes" id="UP000243065">
    <property type="component" value="Unassembled WGS sequence"/>
</dbReference>
<keyword evidence="1" id="KW-0472">Membrane</keyword>
<dbReference type="InterPro" id="IPR013229">
    <property type="entry name" value="PEGA"/>
</dbReference>
<dbReference type="EMBL" id="CZVU01000046">
    <property type="protein sequence ID" value="CUT02230.1"/>
    <property type="molecule type" value="Genomic_DNA"/>
</dbReference>
<evidence type="ECO:0000259" key="3">
    <source>
        <dbReference type="Pfam" id="PF08308"/>
    </source>
</evidence>
<keyword evidence="1" id="KW-1133">Transmembrane helix</keyword>
<accession>A0A656D9L0</accession>
<dbReference type="PROSITE" id="PS00018">
    <property type="entry name" value="EF_HAND_1"/>
    <property type="match status" value="1"/>
</dbReference>
<dbReference type="GO" id="GO:0006508">
    <property type="term" value="P:proteolysis"/>
    <property type="evidence" value="ECO:0007669"/>
    <property type="project" value="InterPro"/>
</dbReference>
<dbReference type="PANTHER" id="PTHR36194">
    <property type="entry name" value="S-LAYER-LIKE PROTEIN"/>
    <property type="match status" value="1"/>
</dbReference>
<feature type="transmembrane region" description="Helical" evidence="1">
    <location>
        <begin position="743"/>
        <end position="762"/>
    </location>
</feature>
<dbReference type="Gene3D" id="3.40.50.1460">
    <property type="match status" value="1"/>
</dbReference>
<protein>
    <submittedName>
        <fullName evidence="4">Uncharacterized protein, contains caspase domain</fullName>
    </submittedName>
</protein>
<feature type="domain" description="PEGA" evidence="3">
    <location>
        <begin position="577"/>
        <end position="643"/>
    </location>
</feature>
<dbReference type="InterPro" id="IPR011600">
    <property type="entry name" value="Pept_C14_caspase"/>
</dbReference>
<keyword evidence="1" id="KW-0812">Transmembrane</keyword>
<evidence type="ECO:0000313" key="4">
    <source>
        <dbReference type="EMBL" id="CUT02230.1"/>
    </source>
</evidence>
<dbReference type="Pfam" id="PF00656">
    <property type="entry name" value="Peptidase_C14"/>
    <property type="match status" value="1"/>
</dbReference>
<dbReference type="PANTHER" id="PTHR36194:SF1">
    <property type="entry name" value="S-LAYER-LIKE PROTEIN"/>
    <property type="match status" value="1"/>
</dbReference>
<feature type="domain" description="Peptidase C14 caspase" evidence="2">
    <location>
        <begin position="48"/>
        <end position="277"/>
    </location>
</feature>
<proteinExistence type="predicted"/>
<evidence type="ECO:0000313" key="5">
    <source>
        <dbReference type="Proteomes" id="UP000243065"/>
    </source>
</evidence>
<dbReference type="Pfam" id="PF08308">
    <property type="entry name" value="PEGA"/>
    <property type="match status" value="4"/>
</dbReference>
<dbReference type="GO" id="GO:0004197">
    <property type="term" value="F:cysteine-type endopeptidase activity"/>
    <property type="evidence" value="ECO:0007669"/>
    <property type="project" value="InterPro"/>
</dbReference>